<sequence>MGRGRPRLYKTPEDKAAANRAKSMRSYYKYTLFLSSKLQNMKTITYFRKRAAMSSKHGTRHHADNSKSTVLSGASKDSSIMARSVMIQVASTTEQIDFRTDPTDIPGWVALVRSTDDDFRLLTGDSTRRLLEFLYKQYTKNNHVDTFKETTIEVQALSNTIQCCEDALLRLAGVGKEFRAAEMVGKAIREAQHCLEEVECYASIGKAEIREAHEAADLMFQSLLY</sequence>
<evidence type="ECO:0000256" key="1">
    <source>
        <dbReference type="SAM" id="MobiDB-lite"/>
    </source>
</evidence>
<dbReference type="OrthoDB" id="2654423at2759"/>
<organism evidence="2 3">
    <name type="scientific">Pleurotus eryngii</name>
    <name type="common">Boletus of the steppes</name>
    <dbReference type="NCBI Taxonomy" id="5323"/>
    <lineage>
        <taxon>Eukaryota</taxon>
        <taxon>Fungi</taxon>
        <taxon>Dikarya</taxon>
        <taxon>Basidiomycota</taxon>
        <taxon>Agaricomycotina</taxon>
        <taxon>Agaricomycetes</taxon>
        <taxon>Agaricomycetidae</taxon>
        <taxon>Agaricales</taxon>
        <taxon>Pleurotineae</taxon>
        <taxon>Pleurotaceae</taxon>
        <taxon>Pleurotus</taxon>
    </lineage>
</organism>
<protein>
    <submittedName>
        <fullName evidence="2">Uncharacterized protein</fullName>
    </submittedName>
</protein>
<comment type="caution">
    <text evidence="2">The sequence shown here is derived from an EMBL/GenBank/DDBJ whole genome shotgun (WGS) entry which is preliminary data.</text>
</comment>
<accession>A0A9P6D2F5</accession>
<dbReference type="AlphaFoldDB" id="A0A9P6D2F5"/>
<keyword evidence="3" id="KW-1185">Reference proteome</keyword>
<evidence type="ECO:0000313" key="2">
    <source>
        <dbReference type="EMBL" id="KAF9488527.1"/>
    </source>
</evidence>
<name>A0A9P6D2F5_PLEER</name>
<gene>
    <name evidence="2" type="ORF">BDN71DRAFT_1512955</name>
</gene>
<dbReference type="EMBL" id="MU154709">
    <property type="protein sequence ID" value="KAF9488527.1"/>
    <property type="molecule type" value="Genomic_DNA"/>
</dbReference>
<feature type="compositionally biased region" description="Polar residues" evidence="1">
    <location>
        <begin position="66"/>
        <end position="75"/>
    </location>
</feature>
<proteinExistence type="predicted"/>
<evidence type="ECO:0000313" key="3">
    <source>
        <dbReference type="Proteomes" id="UP000807025"/>
    </source>
</evidence>
<dbReference type="Proteomes" id="UP000807025">
    <property type="component" value="Unassembled WGS sequence"/>
</dbReference>
<reference evidence="2" key="1">
    <citation type="submission" date="2020-11" db="EMBL/GenBank/DDBJ databases">
        <authorList>
            <consortium name="DOE Joint Genome Institute"/>
            <person name="Ahrendt S."/>
            <person name="Riley R."/>
            <person name="Andreopoulos W."/>
            <person name="Labutti K."/>
            <person name="Pangilinan J."/>
            <person name="Ruiz-Duenas F.J."/>
            <person name="Barrasa J.M."/>
            <person name="Sanchez-Garcia M."/>
            <person name="Camarero S."/>
            <person name="Miyauchi S."/>
            <person name="Serrano A."/>
            <person name="Linde D."/>
            <person name="Babiker R."/>
            <person name="Drula E."/>
            <person name="Ayuso-Fernandez I."/>
            <person name="Pacheco R."/>
            <person name="Padilla G."/>
            <person name="Ferreira P."/>
            <person name="Barriuso J."/>
            <person name="Kellner H."/>
            <person name="Castanera R."/>
            <person name="Alfaro M."/>
            <person name="Ramirez L."/>
            <person name="Pisabarro A.G."/>
            <person name="Kuo A."/>
            <person name="Tritt A."/>
            <person name="Lipzen A."/>
            <person name="He G."/>
            <person name="Yan M."/>
            <person name="Ng V."/>
            <person name="Cullen D."/>
            <person name="Martin F."/>
            <person name="Rosso M.-N."/>
            <person name="Henrissat B."/>
            <person name="Hibbett D."/>
            <person name="Martinez A.T."/>
            <person name="Grigoriev I.V."/>
        </authorList>
    </citation>
    <scope>NUCLEOTIDE SEQUENCE</scope>
    <source>
        <strain evidence="2">ATCC 90797</strain>
    </source>
</reference>
<feature type="region of interest" description="Disordered" evidence="1">
    <location>
        <begin position="55"/>
        <end position="75"/>
    </location>
</feature>